<proteinExistence type="predicted"/>
<dbReference type="SUPFAM" id="SSF50475">
    <property type="entry name" value="FMN-binding split barrel"/>
    <property type="match status" value="1"/>
</dbReference>
<dbReference type="Proteomes" id="UP001596972">
    <property type="component" value="Unassembled WGS sequence"/>
</dbReference>
<dbReference type="InterPro" id="IPR011576">
    <property type="entry name" value="Pyridox_Oxase_N"/>
</dbReference>
<dbReference type="PANTHER" id="PTHR42815:SF2">
    <property type="entry name" value="FAD-BINDING, PUTATIVE (AFU_ORTHOLOGUE AFUA_6G07600)-RELATED"/>
    <property type="match status" value="1"/>
</dbReference>
<organism evidence="2 3">
    <name type="scientific">Actinomadura sediminis</name>
    <dbReference type="NCBI Taxonomy" id="1038904"/>
    <lineage>
        <taxon>Bacteria</taxon>
        <taxon>Bacillati</taxon>
        <taxon>Actinomycetota</taxon>
        <taxon>Actinomycetes</taxon>
        <taxon>Streptosporangiales</taxon>
        <taxon>Thermomonosporaceae</taxon>
        <taxon>Actinomadura</taxon>
    </lineage>
</organism>
<reference evidence="3" key="1">
    <citation type="journal article" date="2019" name="Int. J. Syst. Evol. Microbiol.">
        <title>The Global Catalogue of Microorganisms (GCM) 10K type strain sequencing project: providing services to taxonomists for standard genome sequencing and annotation.</title>
        <authorList>
            <consortium name="The Broad Institute Genomics Platform"/>
            <consortium name="The Broad Institute Genome Sequencing Center for Infectious Disease"/>
            <person name="Wu L."/>
            <person name="Ma J."/>
        </authorList>
    </citation>
    <scope>NUCLEOTIDE SEQUENCE [LARGE SCALE GENOMIC DNA]</scope>
    <source>
        <strain evidence="3">JCM 31202</strain>
    </source>
</reference>
<name>A0ABW3EFJ6_9ACTN</name>
<dbReference type="NCBIfam" id="TIGR04025">
    <property type="entry name" value="PPOX_FMN_DR2398"/>
    <property type="match status" value="1"/>
</dbReference>
<dbReference type="Pfam" id="PF01243">
    <property type="entry name" value="PNPOx_N"/>
    <property type="match status" value="1"/>
</dbReference>
<dbReference type="InterPro" id="IPR012349">
    <property type="entry name" value="Split_barrel_FMN-bd"/>
</dbReference>
<dbReference type="RefSeq" id="WP_378295852.1">
    <property type="nucleotide sequence ID" value="NZ_JBHTJA010000001.1"/>
</dbReference>
<comment type="caution">
    <text evidence="2">The sequence shown here is derived from an EMBL/GenBank/DDBJ whole genome shotgun (WGS) entry which is preliminary data.</text>
</comment>
<evidence type="ECO:0000259" key="1">
    <source>
        <dbReference type="Pfam" id="PF01243"/>
    </source>
</evidence>
<dbReference type="PANTHER" id="PTHR42815">
    <property type="entry name" value="FAD-BINDING, PUTATIVE (AFU_ORTHOLOGUE AFUA_6G07600)-RELATED"/>
    <property type="match status" value="1"/>
</dbReference>
<dbReference type="InterPro" id="IPR024029">
    <property type="entry name" value="Pyridox_Oxase_FMN-dep"/>
</dbReference>
<keyword evidence="3" id="KW-1185">Reference proteome</keyword>
<evidence type="ECO:0000313" key="2">
    <source>
        <dbReference type="EMBL" id="MFD0899058.1"/>
    </source>
</evidence>
<dbReference type="EMBL" id="JBHTJA010000001">
    <property type="protein sequence ID" value="MFD0899058.1"/>
    <property type="molecule type" value="Genomic_DNA"/>
</dbReference>
<gene>
    <name evidence="2" type="ORF">ACFQ11_01445</name>
</gene>
<feature type="domain" description="Pyridoxamine 5'-phosphate oxidase N-terminal" evidence="1">
    <location>
        <begin position="50"/>
        <end position="167"/>
    </location>
</feature>
<sequence>MPNASPAPAPADVPSDGFVEVRSPDVLREILGEPHPIVIDKVHDRLTADDRDVLARARLALLATSDAAGELDVSPRGGEPGFVRVLDDRTLVLPERAGNRRGDTLHNILAHPNVGMLFLTPGDTKVLRLNGRARILRDAPFFAEMAEKGTVPELAVLVEVDEVYLHCPASLRRAGLVTAPSS</sequence>
<evidence type="ECO:0000313" key="3">
    <source>
        <dbReference type="Proteomes" id="UP001596972"/>
    </source>
</evidence>
<protein>
    <submittedName>
        <fullName evidence="2">MSMEG_1061 family FMN-dependent PPOX-type flavoprotein</fullName>
    </submittedName>
</protein>
<accession>A0ABW3EFJ6</accession>
<dbReference type="Gene3D" id="2.30.110.10">
    <property type="entry name" value="Electron Transport, Fmn-binding Protein, Chain A"/>
    <property type="match status" value="1"/>
</dbReference>